<dbReference type="Pfam" id="PF13966">
    <property type="entry name" value="zf-RVT"/>
    <property type="match status" value="1"/>
</dbReference>
<evidence type="ECO:0000313" key="2">
    <source>
        <dbReference type="EMBL" id="GAU29104.1"/>
    </source>
</evidence>
<keyword evidence="3" id="KW-1185">Reference proteome</keyword>
<feature type="domain" description="Reverse transcriptase zinc-binding" evidence="1">
    <location>
        <begin position="51"/>
        <end position="115"/>
    </location>
</feature>
<dbReference type="InterPro" id="IPR026960">
    <property type="entry name" value="RVT-Znf"/>
</dbReference>
<dbReference type="Proteomes" id="UP000242715">
    <property type="component" value="Unassembled WGS sequence"/>
</dbReference>
<dbReference type="EMBL" id="DF973388">
    <property type="protein sequence ID" value="GAU29104.1"/>
    <property type="molecule type" value="Genomic_DNA"/>
</dbReference>
<gene>
    <name evidence="2" type="ORF">TSUD_58700</name>
</gene>
<sequence length="221" mass="25117">MGGWGLGGLSGGGGEIFQWENELVEACGSLVMGVERKEEESDSWQWGGESYTVKNVYLLLIEGEGEVSTWVGDVWSPLIPLRLSMLAWRLFQNRLPTKENLRRRGVFINSSMFCVGGCGELFNCPIFSMVWRKIVIWLGISVVFVQGGYDHYLIFKGLITGSSKVKDRMVEEIKVSSWKILRVRDKNFICNLYEWNLNPFLFLCRGAANSISLTLHCWCLI</sequence>
<dbReference type="AlphaFoldDB" id="A0A2Z6M9A5"/>
<protein>
    <recommendedName>
        <fullName evidence="1">Reverse transcriptase zinc-binding domain-containing protein</fullName>
    </recommendedName>
</protein>
<reference evidence="3" key="1">
    <citation type="journal article" date="2017" name="Front. Plant Sci.">
        <title>Climate Clever Clovers: New Paradigm to Reduce the Environmental Footprint of Ruminants by Breeding Low Methanogenic Forages Utilizing Haplotype Variation.</title>
        <authorList>
            <person name="Kaur P."/>
            <person name="Appels R."/>
            <person name="Bayer P.E."/>
            <person name="Keeble-Gagnere G."/>
            <person name="Wang J."/>
            <person name="Hirakawa H."/>
            <person name="Shirasawa K."/>
            <person name="Vercoe P."/>
            <person name="Stefanova K."/>
            <person name="Durmic Z."/>
            <person name="Nichols P."/>
            <person name="Revell C."/>
            <person name="Isobe S.N."/>
            <person name="Edwards D."/>
            <person name="Erskine W."/>
        </authorList>
    </citation>
    <scope>NUCLEOTIDE SEQUENCE [LARGE SCALE GENOMIC DNA]</scope>
    <source>
        <strain evidence="3">cv. Daliak</strain>
    </source>
</reference>
<organism evidence="2 3">
    <name type="scientific">Trifolium subterraneum</name>
    <name type="common">Subterranean clover</name>
    <dbReference type="NCBI Taxonomy" id="3900"/>
    <lineage>
        <taxon>Eukaryota</taxon>
        <taxon>Viridiplantae</taxon>
        <taxon>Streptophyta</taxon>
        <taxon>Embryophyta</taxon>
        <taxon>Tracheophyta</taxon>
        <taxon>Spermatophyta</taxon>
        <taxon>Magnoliopsida</taxon>
        <taxon>eudicotyledons</taxon>
        <taxon>Gunneridae</taxon>
        <taxon>Pentapetalae</taxon>
        <taxon>rosids</taxon>
        <taxon>fabids</taxon>
        <taxon>Fabales</taxon>
        <taxon>Fabaceae</taxon>
        <taxon>Papilionoideae</taxon>
        <taxon>50 kb inversion clade</taxon>
        <taxon>NPAAA clade</taxon>
        <taxon>Hologalegina</taxon>
        <taxon>IRL clade</taxon>
        <taxon>Trifolieae</taxon>
        <taxon>Trifolium</taxon>
    </lineage>
</organism>
<evidence type="ECO:0000313" key="3">
    <source>
        <dbReference type="Proteomes" id="UP000242715"/>
    </source>
</evidence>
<accession>A0A2Z6M9A5</accession>
<proteinExistence type="predicted"/>
<evidence type="ECO:0000259" key="1">
    <source>
        <dbReference type="Pfam" id="PF13966"/>
    </source>
</evidence>
<name>A0A2Z6M9A5_TRISU</name>
<dbReference type="OrthoDB" id="1436790at2759"/>